<gene>
    <name evidence="1" type="ORF">EM808_15390</name>
</gene>
<evidence type="ECO:0000313" key="1">
    <source>
        <dbReference type="EMBL" id="RVT61624.1"/>
    </source>
</evidence>
<dbReference type="EMBL" id="RZTZ01000005">
    <property type="protein sequence ID" value="RVT61624.1"/>
    <property type="molecule type" value="Genomic_DNA"/>
</dbReference>
<keyword evidence="2" id="KW-1185">Reference proteome</keyword>
<dbReference type="Proteomes" id="UP000288024">
    <property type="component" value="Unassembled WGS sequence"/>
</dbReference>
<proteinExistence type="predicted"/>
<reference evidence="1 2" key="1">
    <citation type="submission" date="2019-01" db="EMBL/GenBank/DDBJ databases">
        <title>Bacillus sp. M5HDSG1-1, whole genome shotgun sequence.</title>
        <authorList>
            <person name="Tuo L."/>
        </authorList>
    </citation>
    <scope>NUCLEOTIDE SEQUENCE [LARGE SCALE GENOMIC DNA]</scope>
    <source>
        <strain evidence="1 2">M5HDSG1-1</strain>
    </source>
</reference>
<dbReference type="AlphaFoldDB" id="A0A3S3SJW4"/>
<evidence type="ECO:0000313" key="2">
    <source>
        <dbReference type="Proteomes" id="UP000288024"/>
    </source>
</evidence>
<accession>A0A3S3SJW4</accession>
<comment type="caution">
    <text evidence="1">The sequence shown here is derived from an EMBL/GenBank/DDBJ whole genome shotgun (WGS) entry which is preliminary data.</text>
</comment>
<dbReference type="RefSeq" id="WP_127739081.1">
    <property type="nucleotide sequence ID" value="NZ_CAJCKN010000008.1"/>
</dbReference>
<protein>
    <submittedName>
        <fullName evidence="1">Uncharacterized protein</fullName>
    </submittedName>
</protein>
<organism evidence="1 2">
    <name type="scientific">Niallia taxi</name>
    <dbReference type="NCBI Taxonomy" id="2499688"/>
    <lineage>
        <taxon>Bacteria</taxon>
        <taxon>Bacillati</taxon>
        <taxon>Bacillota</taxon>
        <taxon>Bacilli</taxon>
        <taxon>Bacillales</taxon>
        <taxon>Bacillaceae</taxon>
        <taxon>Niallia</taxon>
    </lineage>
</organism>
<sequence>MDARLQELVDYTQEKLGLENYYLHSHDLDRSVSNQNKTLYTLEMEWLPEHIKAYDEEDEVPEGVASISIYIDSRKFNSIIFVGGKSYLNKPILQVKDKAGIIKWIEAETGLTYEEDFVFWREEETRLSFKRIIIGVEISPTEWIDIEFDEEGNLVFFSMYGDFMNKLLVKEELYTLDLHKAEQITKQQFQQWDFPVDEQKRIVRAYAIEEIYIRNDLSGTFSFEPTLNTKQVDYVMKWDVPTPNRFKRKQVELTTKVTPEQAFACEPHPETFPLTDKDIKMCVKEVRCFLQKVYPNDSGNWRMTSIHRHYDFIDVKLVQTAKSNNINKRKLLIMLDGSSFKAFNYMDNKGMLESLPNYKMPEEINISKEAAYEAVKSHFILKPRYVYDNDNEEYTLCGYLDCHHYVDAETGKVGLLNDL</sequence>
<name>A0A3S3SJW4_9BACI</name>